<comment type="function">
    <text evidence="5">Catalyzes the synthesis of gamma-glutamylcysteine (gamma-GC).</text>
</comment>
<evidence type="ECO:0000313" key="6">
    <source>
        <dbReference type="EMBL" id="MDI3419856.1"/>
    </source>
</evidence>
<organism evidence="6 7">
    <name type="scientific">Streptomyces luteolus</name>
    <dbReference type="NCBI Taxonomy" id="3043615"/>
    <lineage>
        <taxon>Bacteria</taxon>
        <taxon>Bacillati</taxon>
        <taxon>Actinomycetota</taxon>
        <taxon>Actinomycetes</taxon>
        <taxon>Kitasatosporales</taxon>
        <taxon>Streptomycetaceae</taxon>
        <taxon>Streptomyces</taxon>
    </lineage>
</organism>
<evidence type="ECO:0000256" key="5">
    <source>
        <dbReference type="PIRNR" id="PIRNR017901"/>
    </source>
</evidence>
<comment type="catalytic activity">
    <reaction evidence="4 5">
        <text>L-cysteine + L-glutamate + ATP = gamma-L-glutamyl-L-cysteine + ADP + phosphate + H(+)</text>
        <dbReference type="Rhea" id="RHEA:13285"/>
        <dbReference type="ChEBI" id="CHEBI:15378"/>
        <dbReference type="ChEBI" id="CHEBI:29985"/>
        <dbReference type="ChEBI" id="CHEBI:30616"/>
        <dbReference type="ChEBI" id="CHEBI:35235"/>
        <dbReference type="ChEBI" id="CHEBI:43474"/>
        <dbReference type="ChEBI" id="CHEBI:58173"/>
        <dbReference type="ChEBI" id="CHEBI:456216"/>
        <dbReference type="EC" id="6.3.2.2"/>
    </reaction>
</comment>
<gene>
    <name evidence="6" type="ORF">QIT00_15005</name>
</gene>
<protein>
    <recommendedName>
        <fullName evidence="5">Glutamate--cysteine ligase</fullName>
        <ecNumber evidence="5">6.3.2.2</ecNumber>
    </recommendedName>
</protein>
<dbReference type="InterPro" id="IPR014746">
    <property type="entry name" value="Gln_synth/guanido_kin_cat_dom"/>
</dbReference>
<keyword evidence="1 5" id="KW-0436">Ligase</keyword>
<dbReference type="EMBL" id="JASCIS010000013">
    <property type="protein sequence ID" value="MDI3419856.1"/>
    <property type="molecule type" value="Genomic_DNA"/>
</dbReference>
<sequence length="456" mass="49775">MSVASASHVLSPAELRSVFEREKQDELVGIEIESAALDPRTGASIPYGGEAGIGAFLGHLASEPGVEAVHDYGTLVGVKLPDGGHVSLEHGGAVEYSSAPAPCVADLMRTTRAALEWLATAADRFGFALVPGAQYPCTTFEDVQWMPHSRTSLMRDHFESLGQEGEWGPRIMSMIVSTQVSFDFTSPADLADKLRIQAAASTPAAALFVNAPLQAGKPSGLLSRRMLFWSRADPARTRVVPVTLREDFTIDLFIEWALGLPMIHRGMPDGSRKRVPAVPFRTLLAEGFGDGTFPGLQDWRDHLSQIFPDVRLRDTLELRAVDGLPYEALDAVPAFWTGLTYDPPTRAAAWELLRHINGEQHLEALADIAHRGMRADLAGHPVRELAAELLRLSEAGLRARVDAGLERAETVSCLEPLKEVARTGETFAHRTLTQWHQDPAHFPRNYVAAHRIPTTG</sequence>
<dbReference type="PIRSF" id="PIRSF017901">
    <property type="entry name" value="GCL"/>
    <property type="match status" value="1"/>
</dbReference>
<dbReference type="PANTHER" id="PTHR34378">
    <property type="entry name" value="GLUTAMATE--CYSTEINE LIGASE, CHLOROPLASTIC"/>
    <property type="match status" value="1"/>
</dbReference>
<dbReference type="PANTHER" id="PTHR34378:SF1">
    <property type="entry name" value="GLUTAMATE--CYSTEINE LIGASE, CHLOROPLASTIC"/>
    <property type="match status" value="1"/>
</dbReference>
<comment type="similarity">
    <text evidence="5">Belongs to the glutamate--cysteine ligase type 2 family. EgtA subfamily.</text>
</comment>
<dbReference type="RefSeq" id="WP_282535742.1">
    <property type="nucleotide sequence ID" value="NZ_JASCIS010000013.1"/>
</dbReference>
<evidence type="ECO:0000313" key="7">
    <source>
        <dbReference type="Proteomes" id="UP001237105"/>
    </source>
</evidence>
<evidence type="ECO:0000256" key="2">
    <source>
        <dbReference type="ARBA" id="ARBA00022741"/>
    </source>
</evidence>
<dbReference type="SUPFAM" id="SSF55931">
    <property type="entry name" value="Glutamine synthetase/guanido kinase"/>
    <property type="match status" value="1"/>
</dbReference>
<evidence type="ECO:0000256" key="4">
    <source>
        <dbReference type="ARBA" id="ARBA00048819"/>
    </source>
</evidence>
<keyword evidence="3 5" id="KW-0067">ATP-binding</keyword>
<keyword evidence="7" id="KW-1185">Reference proteome</keyword>
<accession>A0ABT6SW86</accession>
<reference evidence="6 7" key="1">
    <citation type="submission" date="2023-05" db="EMBL/GenBank/DDBJ databases">
        <title>Draft genome sequence of Streptomyces sp. B-S-A12 isolated from a cave soil in Thailand.</title>
        <authorList>
            <person name="Chamroensaksri N."/>
            <person name="Muangham S."/>
        </authorList>
    </citation>
    <scope>NUCLEOTIDE SEQUENCE [LARGE SCALE GENOMIC DNA]</scope>
    <source>
        <strain evidence="6 7">B-S-A12</strain>
    </source>
</reference>
<evidence type="ECO:0000256" key="3">
    <source>
        <dbReference type="ARBA" id="ARBA00022840"/>
    </source>
</evidence>
<dbReference type="Pfam" id="PF04107">
    <property type="entry name" value="GCS2"/>
    <property type="match status" value="1"/>
</dbReference>
<dbReference type="Proteomes" id="UP001237105">
    <property type="component" value="Unassembled WGS sequence"/>
</dbReference>
<dbReference type="Gene3D" id="3.30.590.20">
    <property type="match status" value="1"/>
</dbReference>
<evidence type="ECO:0000256" key="1">
    <source>
        <dbReference type="ARBA" id="ARBA00022598"/>
    </source>
</evidence>
<proteinExistence type="inferred from homology"/>
<comment type="caution">
    <text evidence="6">The sequence shown here is derived from an EMBL/GenBank/DDBJ whole genome shotgun (WGS) entry which is preliminary data.</text>
</comment>
<name>A0ABT6SW86_9ACTN</name>
<keyword evidence="2 5" id="KW-0547">Nucleotide-binding</keyword>
<dbReference type="InterPro" id="IPR006336">
    <property type="entry name" value="GCS2"/>
</dbReference>
<dbReference type="GO" id="GO:0016874">
    <property type="term" value="F:ligase activity"/>
    <property type="evidence" value="ECO:0007669"/>
    <property type="project" value="UniProtKB-KW"/>
</dbReference>
<dbReference type="InterPro" id="IPR035434">
    <property type="entry name" value="GCL_bact_plant"/>
</dbReference>
<dbReference type="EC" id="6.3.2.2" evidence="5"/>